<feature type="chain" id="PRO_5003005906" evidence="2">
    <location>
        <begin position="17"/>
        <end position="90"/>
    </location>
</feature>
<evidence type="ECO:0000256" key="2">
    <source>
        <dbReference type="SAM" id="SignalP"/>
    </source>
</evidence>
<protein>
    <submittedName>
        <fullName evidence="3">OO_Ba0005L10-OO_Ba0081K17.3 protein</fullName>
    </submittedName>
</protein>
<keyword evidence="2" id="KW-0732">Signal</keyword>
<accession>D0ABC9</accession>
<sequence length="90" mass="9807">MALALALAWLSSHGEASKSRGLRERDRDEANRAYERAEATNENRDLGYLPSGGTKYSNPGHAKRQPSDPPGRLSSWHIHEGNVGAGARKP</sequence>
<reference evidence="3" key="2">
    <citation type="submission" date="2009-09" db="EMBL/GenBank/DDBJ databases">
        <authorList>
            <person name="Han"/>
            <person name="B"/>
            <person name="Feng"/>
            <person name="Q"/>
            <person name="Huang"/>
            <person name="T"/>
            <person name="Zhao"/>
            <person name="Q"/>
            <person name="Zhu"/>
            <person name="J J.and.Lin."/>
            <person name="Z X."/>
        </authorList>
    </citation>
    <scope>NUCLEOTIDE SEQUENCE</scope>
</reference>
<evidence type="ECO:0000313" key="3">
    <source>
        <dbReference type="EMBL" id="CBG76252.1"/>
    </source>
</evidence>
<feature type="region of interest" description="Disordered" evidence="1">
    <location>
        <begin position="12"/>
        <end position="90"/>
    </location>
</feature>
<feature type="compositionally biased region" description="Basic and acidic residues" evidence="1">
    <location>
        <begin position="15"/>
        <end position="45"/>
    </location>
</feature>
<dbReference type="AlphaFoldDB" id="D0ABC9"/>
<evidence type="ECO:0000256" key="1">
    <source>
        <dbReference type="SAM" id="MobiDB-lite"/>
    </source>
</evidence>
<dbReference type="EMBL" id="FP565615">
    <property type="protein sequence ID" value="CBG76252.1"/>
    <property type="molecule type" value="Genomic_DNA"/>
</dbReference>
<proteinExistence type="predicted"/>
<gene>
    <name evidence="3" type="primary">OO_Ba0005L10-OO_Ba0081K17.3</name>
</gene>
<organism evidence="3">
    <name type="scientific">Oryza officinalis</name>
    <dbReference type="NCBI Taxonomy" id="4535"/>
    <lineage>
        <taxon>Eukaryota</taxon>
        <taxon>Viridiplantae</taxon>
        <taxon>Streptophyta</taxon>
        <taxon>Embryophyta</taxon>
        <taxon>Tracheophyta</taxon>
        <taxon>Spermatophyta</taxon>
        <taxon>Magnoliopsida</taxon>
        <taxon>Liliopsida</taxon>
        <taxon>Poales</taxon>
        <taxon>Poaceae</taxon>
        <taxon>BOP clade</taxon>
        <taxon>Oryzoideae</taxon>
        <taxon>Oryzeae</taxon>
        <taxon>Oryzinae</taxon>
        <taxon>Oryza</taxon>
    </lineage>
</organism>
<reference evidence="3" key="1">
    <citation type="journal article" date="2009" name="J. Genet. Genomics">
        <title>Analysis of collinear regions of Oryza AA and CC genomes.</title>
        <authorList>
            <person name="Feng Q."/>
            <person name="Huang T."/>
            <person name="Zhao Q."/>
            <person name="Zhu J."/>
            <person name="Lin Z."/>
            <person name="Han B."/>
        </authorList>
    </citation>
    <scope>NUCLEOTIDE SEQUENCE</scope>
</reference>
<feature type="signal peptide" evidence="2">
    <location>
        <begin position="1"/>
        <end position="16"/>
    </location>
</feature>
<name>D0ABC9_9ORYZ</name>